<dbReference type="Proteomes" id="UP000198956">
    <property type="component" value="Unassembled WGS sequence"/>
</dbReference>
<dbReference type="EMBL" id="CP080764">
    <property type="protein sequence ID" value="QYY42390.1"/>
    <property type="molecule type" value="Genomic_DNA"/>
</dbReference>
<organism evidence="2 3">
    <name type="scientific">Aneurinibacillus thermoaerophilus</name>
    <dbReference type="NCBI Taxonomy" id="143495"/>
    <lineage>
        <taxon>Bacteria</taxon>
        <taxon>Bacillati</taxon>
        <taxon>Bacillota</taxon>
        <taxon>Bacilli</taxon>
        <taxon>Bacillales</taxon>
        <taxon>Paenibacillaceae</taxon>
        <taxon>Aneurinibacillus group</taxon>
        <taxon>Aneurinibacillus</taxon>
    </lineage>
</organism>
<keyword evidence="4" id="KW-1185">Reference proteome</keyword>
<dbReference type="AlphaFoldDB" id="A0A1G8CQ12"/>
<dbReference type="EMBL" id="FNDE01000027">
    <property type="protein sequence ID" value="SDH47621.1"/>
    <property type="molecule type" value="Genomic_DNA"/>
</dbReference>
<proteinExistence type="predicted"/>
<reference evidence="2 3" key="1">
    <citation type="submission" date="2016-10" db="EMBL/GenBank/DDBJ databases">
        <authorList>
            <person name="de Groot N.N."/>
        </authorList>
    </citation>
    <scope>NUCLEOTIDE SEQUENCE [LARGE SCALE GENOMIC DNA]</scope>
    <source>
        <strain evidence="2 3">L 420-91</strain>
    </source>
</reference>
<sequence>MSTSLRAKKVIMSEELEERLENVQELRKEEYETYVLVKDRTTGEHYVRYTQRHLNIMEGGVEDVFDHLLPVSTDDVLAIVFGEQDYTYPTEWKQKYLRGSNVDPYVWFDPTDLPADPNDDSLGKEIYGMLETFKAKKNFDDQAIAKLFKQIDDMLENKDKK</sequence>
<evidence type="ECO:0000313" key="4">
    <source>
        <dbReference type="Proteomes" id="UP000826616"/>
    </source>
</evidence>
<accession>A0A1G8CQ12</accession>
<gene>
    <name evidence="1" type="ORF">K3F53_16300</name>
    <name evidence="2" type="ORF">SAMN04489735_102724</name>
</gene>
<dbReference type="OrthoDB" id="2596091at2"/>
<dbReference type="GeneID" id="97142943"/>
<reference evidence="1 4" key="2">
    <citation type="submission" date="2021-08" db="EMBL/GenBank/DDBJ databases">
        <title>Complete genome sequence of the strain Aneurinibacillus thermoaerophilus CCM 8960.</title>
        <authorList>
            <person name="Musilova J."/>
            <person name="Kourilova X."/>
            <person name="Pernicova I."/>
            <person name="Bezdicek M."/>
            <person name="Lengerova M."/>
            <person name="Obruca S."/>
            <person name="Sedlar K."/>
        </authorList>
    </citation>
    <scope>NUCLEOTIDE SEQUENCE [LARGE SCALE GENOMIC DNA]</scope>
    <source>
        <strain evidence="1 4">CCM 8960</strain>
    </source>
</reference>
<name>A0A1G8CQ12_ANETH</name>
<evidence type="ECO:0000313" key="2">
    <source>
        <dbReference type="EMBL" id="SDH47621.1"/>
    </source>
</evidence>
<evidence type="ECO:0000313" key="1">
    <source>
        <dbReference type="EMBL" id="QYY42390.1"/>
    </source>
</evidence>
<evidence type="ECO:0000313" key="3">
    <source>
        <dbReference type="Proteomes" id="UP000198956"/>
    </source>
</evidence>
<protein>
    <submittedName>
        <fullName evidence="2">Uncharacterized protein</fullName>
    </submittedName>
</protein>
<dbReference type="RefSeq" id="WP_057897612.1">
    <property type="nucleotide sequence ID" value="NZ_CP080764.1"/>
</dbReference>
<dbReference type="Proteomes" id="UP000826616">
    <property type="component" value="Chromosome"/>
</dbReference>